<keyword evidence="7" id="KW-0460">Magnesium</keyword>
<dbReference type="AlphaFoldDB" id="A0AAV2U0F1"/>
<proteinExistence type="inferred from homology"/>
<dbReference type="GO" id="GO:0008253">
    <property type="term" value="F:5'-nucleotidase activity"/>
    <property type="evidence" value="ECO:0007669"/>
    <property type="project" value="UniProtKB-EC"/>
</dbReference>
<comment type="similarity">
    <text evidence="2 9">Belongs to the pyrimidine 5'-nucleotidase family.</text>
</comment>
<evidence type="ECO:0000256" key="7">
    <source>
        <dbReference type="ARBA" id="ARBA00022842"/>
    </source>
</evidence>
<dbReference type="Gene3D" id="3.40.50.1000">
    <property type="entry name" value="HAD superfamily/HAD-like"/>
    <property type="match status" value="1"/>
</dbReference>
<dbReference type="GO" id="GO:0005737">
    <property type="term" value="C:cytoplasm"/>
    <property type="evidence" value="ECO:0007669"/>
    <property type="project" value="UniProtKB-SubCell"/>
</dbReference>
<dbReference type="EMBL" id="CAXLJL010000956">
    <property type="protein sequence ID" value="CAL5142112.1"/>
    <property type="molecule type" value="Genomic_DNA"/>
</dbReference>
<evidence type="ECO:0000256" key="6">
    <source>
        <dbReference type="ARBA" id="ARBA00022801"/>
    </source>
</evidence>
<sequence length="349" mass="38805">MIKYDCSSVASSGSGIFSEQKFEENYKKTVDALINFILGDSPGRNGAKAYIRDVEETQRKLERLVEGGNQLLQVVSDFDRTMSKYRHNGSLIPTCHGIFEMDPELTEEAKIKLKRLTEKYYPVEVDPNLSEAEKIPSMLDWWDLSHKTMVDCKLHRDALARTVKECGVVLREGVPDFTRLLHENDIPVLIFSAGIGNVIELLLQYFSLYTRNMQVVSNFMEFDGDGLLVGFSDPVIHSFNKNASSITNGHYARISSTRSCVLLLGDSTGDVHMADGATADDPAGVSGTVLRIGFLNESVESNLERYKSLYDIVLVDDDTFAVPIAIAQCVLKCPRTFANDNPIKDAPSS</sequence>
<comment type="caution">
    <text evidence="10">The sequence shown here is derived from an EMBL/GenBank/DDBJ whole genome shotgun (WGS) entry which is preliminary data.</text>
</comment>
<name>A0AAV2U0F1_CALDB</name>
<dbReference type="Pfam" id="PF05822">
    <property type="entry name" value="UMPH-1"/>
    <property type="match status" value="1"/>
</dbReference>
<dbReference type="PANTHER" id="PTHR13045:SF0">
    <property type="entry name" value="7-METHYLGUANOSINE PHOSPHATE-SPECIFIC 5'-NUCLEOTIDASE"/>
    <property type="match status" value="1"/>
</dbReference>
<dbReference type="GO" id="GO:0000287">
    <property type="term" value="F:magnesium ion binding"/>
    <property type="evidence" value="ECO:0007669"/>
    <property type="project" value="InterPro"/>
</dbReference>
<dbReference type="GO" id="GO:0009117">
    <property type="term" value="P:nucleotide metabolic process"/>
    <property type="evidence" value="ECO:0007669"/>
    <property type="project" value="UniProtKB-KW"/>
</dbReference>
<organism evidence="10 11">
    <name type="scientific">Calicophoron daubneyi</name>
    <name type="common">Rumen fluke</name>
    <name type="synonym">Paramphistomum daubneyi</name>
    <dbReference type="NCBI Taxonomy" id="300641"/>
    <lineage>
        <taxon>Eukaryota</taxon>
        <taxon>Metazoa</taxon>
        <taxon>Spiralia</taxon>
        <taxon>Lophotrochozoa</taxon>
        <taxon>Platyhelminthes</taxon>
        <taxon>Trematoda</taxon>
        <taxon>Digenea</taxon>
        <taxon>Plagiorchiida</taxon>
        <taxon>Pronocephalata</taxon>
        <taxon>Paramphistomoidea</taxon>
        <taxon>Paramphistomidae</taxon>
        <taxon>Calicophoron</taxon>
    </lineage>
</organism>
<dbReference type="NCBIfam" id="TIGR01544">
    <property type="entry name" value="HAD-SF-IE"/>
    <property type="match status" value="1"/>
</dbReference>
<keyword evidence="6 9" id="KW-0378">Hydrolase</keyword>
<dbReference type="PANTHER" id="PTHR13045">
    <property type="entry name" value="5'-NUCLEOTIDASE"/>
    <property type="match status" value="1"/>
</dbReference>
<evidence type="ECO:0000256" key="3">
    <source>
        <dbReference type="ARBA" id="ARBA00012643"/>
    </source>
</evidence>
<comment type="catalytic activity">
    <reaction evidence="1 9">
        <text>a ribonucleoside 5'-phosphate + H2O = a ribonucleoside + phosphate</text>
        <dbReference type="Rhea" id="RHEA:12484"/>
        <dbReference type="ChEBI" id="CHEBI:15377"/>
        <dbReference type="ChEBI" id="CHEBI:18254"/>
        <dbReference type="ChEBI" id="CHEBI:43474"/>
        <dbReference type="ChEBI" id="CHEBI:58043"/>
        <dbReference type="EC" id="3.1.3.5"/>
    </reaction>
</comment>
<dbReference type="InterPro" id="IPR036412">
    <property type="entry name" value="HAD-like_sf"/>
</dbReference>
<dbReference type="Gene3D" id="1.10.150.340">
    <property type="entry name" value="Pyrimidine 5'-nucleotidase (UMPH-1), N-terminal domain"/>
    <property type="match status" value="1"/>
</dbReference>
<dbReference type="FunFam" id="1.10.150.340:FF:000001">
    <property type="entry name" value="Cytosolic 5-nucleotidase 3-like"/>
    <property type="match status" value="1"/>
</dbReference>
<protein>
    <recommendedName>
        <fullName evidence="3 9">5'-nucleotidase</fullName>
        <ecNumber evidence="3 9">3.1.3.5</ecNumber>
    </recommendedName>
</protein>
<comment type="subcellular location">
    <subcellularLocation>
        <location evidence="9">Cytoplasm</location>
    </subcellularLocation>
</comment>
<evidence type="ECO:0000256" key="8">
    <source>
        <dbReference type="ARBA" id="ARBA00023080"/>
    </source>
</evidence>
<keyword evidence="9" id="KW-0963">Cytoplasm</keyword>
<evidence type="ECO:0000313" key="10">
    <source>
        <dbReference type="EMBL" id="CAL5142112.1"/>
    </source>
</evidence>
<keyword evidence="8 9" id="KW-0546">Nucleotide metabolism</keyword>
<dbReference type="EC" id="3.1.3.5" evidence="3 9"/>
<evidence type="ECO:0000256" key="4">
    <source>
        <dbReference type="ARBA" id="ARBA00022723"/>
    </source>
</evidence>
<reference evidence="10" key="1">
    <citation type="submission" date="2024-06" db="EMBL/GenBank/DDBJ databases">
        <authorList>
            <person name="Liu X."/>
            <person name="Lenzi L."/>
            <person name="Haldenby T S."/>
            <person name="Uol C."/>
        </authorList>
    </citation>
    <scope>NUCLEOTIDE SEQUENCE</scope>
</reference>
<evidence type="ECO:0000256" key="5">
    <source>
        <dbReference type="ARBA" id="ARBA00022741"/>
    </source>
</evidence>
<dbReference type="SFLD" id="SFLDS00003">
    <property type="entry name" value="Haloacid_Dehalogenase"/>
    <property type="match status" value="1"/>
</dbReference>
<dbReference type="Proteomes" id="UP001497525">
    <property type="component" value="Unassembled WGS sequence"/>
</dbReference>
<dbReference type="InterPro" id="IPR023214">
    <property type="entry name" value="HAD_sf"/>
</dbReference>
<dbReference type="SUPFAM" id="SSF56784">
    <property type="entry name" value="HAD-like"/>
    <property type="match status" value="1"/>
</dbReference>
<evidence type="ECO:0000256" key="1">
    <source>
        <dbReference type="ARBA" id="ARBA00000815"/>
    </source>
</evidence>
<keyword evidence="5 9" id="KW-0547">Nucleotide-binding</keyword>
<evidence type="ECO:0000256" key="9">
    <source>
        <dbReference type="RuleBase" id="RU361276"/>
    </source>
</evidence>
<evidence type="ECO:0000256" key="2">
    <source>
        <dbReference type="ARBA" id="ARBA00008389"/>
    </source>
</evidence>
<keyword evidence="4" id="KW-0479">Metal-binding</keyword>
<accession>A0AAV2U0F1</accession>
<evidence type="ECO:0000313" key="11">
    <source>
        <dbReference type="Proteomes" id="UP001497525"/>
    </source>
</evidence>
<dbReference type="SFLD" id="SFLDG01128">
    <property type="entry name" value="C1.4:_5'-Nucleotidase_Like"/>
    <property type="match status" value="1"/>
</dbReference>
<dbReference type="GO" id="GO:0000166">
    <property type="term" value="F:nucleotide binding"/>
    <property type="evidence" value="ECO:0007669"/>
    <property type="project" value="UniProtKB-KW"/>
</dbReference>
<gene>
    <name evidence="10" type="ORF">CDAUBV1_LOCUS17390</name>
</gene>
<dbReference type="InterPro" id="IPR006434">
    <property type="entry name" value="Pyrimidine_nucleotidase_eu"/>
</dbReference>